<proteinExistence type="predicted"/>
<dbReference type="Gene3D" id="1.10.510.10">
    <property type="entry name" value="Transferase(Phosphotransferase) domain 1"/>
    <property type="match status" value="1"/>
</dbReference>
<dbReference type="Pfam" id="PF00069">
    <property type="entry name" value="Pkinase"/>
    <property type="match status" value="1"/>
</dbReference>
<feature type="compositionally biased region" description="Basic and acidic residues" evidence="6">
    <location>
        <begin position="813"/>
        <end position="825"/>
    </location>
</feature>
<keyword evidence="9" id="KW-1185">Reference proteome</keyword>
<dbReference type="PANTHER" id="PTHR46538">
    <property type="entry name" value="PROTEIN KINASE DOMAIN-CONTAINING PROTEIN"/>
    <property type="match status" value="1"/>
</dbReference>
<keyword evidence="1" id="KW-0723">Serine/threonine-protein kinase</keyword>
<sequence length="1305" mass="147558">SNLRPWAVFRCTHHSLCIFPSFQLFLEYCEAGALDTIMVDLERPLTEPQIRYVCREMLKALSYLHSHRVIHRDVKAGNVLLTLEGEVKMADFGVSAKNKFTLQKRDSFIGTPYWMAPEVVVCETFKDQPYDYKADIWSLGITLIELAQMDPPHNDLAPMKVLLKIQKNEPPKLDFPSSWSKEFSEFLKKCLIKDPGLRPTADQLLGDKFVNELIIDRKHICDLIAEYKADVTVEEVEEEDYRASVVESNGETSSQMSCEDDGASKTGMGTGSAPSTPQDDKQLALLTPPSSSTPEELPTPLPPHRQGESPPRAAGLGQRPKDLASPTKKKPAPPPPGPIKHVSPVREAGKSREKEVKDISPGPPLSPTESTGKPVSKKLAPKAPPSAGVLVADDRPKESGAKSVEDVRPDGGGERLQNSQVVVDTLERRLRATDVPTGKVTPDIEEKASKFEEFRPQTPDLSRTLEDEDPEKKPFAESVETAKSNQPPTQNNLRNKAGIDEADKLVGARRDERPAVSLQDLKQMIAEKKKSYFDGSSDSNYISSYSIPTPDQSDESPSEDSDSGCVVPKPPPPVLPEQVGKRATPVTLGGGQPAVQGYNNNAAAYPEQDPTKGPIAGGEIVVVSSIPASVPPSVLPAVEKSARPTGAPRPPADYGTSLRQQDHVSVISVGGEGAVVKDSSCRRAAENGLNDALNAAGSGVIVLRTRTRSLSESEQEATPRRPSSNWKSTEVLSSLASDSRDRGNEHEVPVSVKLQKGGSVSARPAGQTSPIKEHVAMRDSTNQRRLHSPSRSSEPRKIPEEMLRAASAPAVPRDNRDRDGSRDPSQRMPAVDTSERSTSTAVDQENCPSENGTGQLSQAQQPGTAPVAVAKKRQDERQHRPAVHNTRQKTLKKTRRFVIDGKEVTRTTEKVIIGDKDTKDYHEERKQELRELKLLQKIENKQFTDLDTKEQQALDQQNKKFEQEILLLKRNYDTDLDALTRTQKQRIEKMEQSHDVEVRVASKRIRAEQEKELKAFREGLKNELKNLRGEIEASFARDQRKTVLKERTDRLAAEHIQREEQFIRQLNDGHDEAVRILAENHRKEVAQTEMQFLLHRQQLARQKENQQWDLEERQLQDRYQLAKRQLHDCFLLQKHQMVVRHEKEMQQAKRMSDRREEDLEKAHAVERRQWPKHMRQEMKVREQMFKESMRIGGGDGTEDRERLRSFQETEKKRYKTEMVRLQTKQRRQMEELKAASSAAERELKQIHDEKRALLLQHEKQKDRELEEKHQSKIKEWRMELKRRQEILEDDFQRQIRDHDRFYAPE</sequence>
<feature type="compositionally biased region" description="Low complexity" evidence="6">
    <location>
        <begin position="285"/>
        <end position="296"/>
    </location>
</feature>
<feature type="coiled-coil region" evidence="5">
    <location>
        <begin position="1211"/>
        <end position="1256"/>
    </location>
</feature>
<dbReference type="GO" id="GO:0004674">
    <property type="term" value="F:protein serine/threonine kinase activity"/>
    <property type="evidence" value="ECO:0007669"/>
    <property type="project" value="UniProtKB-KW"/>
</dbReference>
<evidence type="ECO:0000259" key="7">
    <source>
        <dbReference type="PROSITE" id="PS50011"/>
    </source>
</evidence>
<dbReference type="OrthoDB" id="6506126at2759"/>
<protein>
    <submittedName>
        <fullName evidence="8">CDC42 binding protein kinase alpha-like</fullName>
    </submittedName>
</protein>
<dbReference type="GO" id="GO:0005524">
    <property type="term" value="F:ATP binding"/>
    <property type="evidence" value="ECO:0007669"/>
    <property type="project" value="InterPro"/>
</dbReference>
<dbReference type="FunCoup" id="A0A1V9Y3A2">
    <property type="interactions" value="748"/>
</dbReference>
<dbReference type="FunFam" id="1.10.510.10:FF:001298">
    <property type="entry name" value="STE20-like kinase"/>
    <property type="match status" value="1"/>
</dbReference>
<dbReference type="InterPro" id="IPR008271">
    <property type="entry name" value="Ser/Thr_kinase_AS"/>
</dbReference>
<feature type="compositionally biased region" description="Basic and acidic residues" evidence="6">
    <location>
        <begin position="793"/>
        <end position="803"/>
    </location>
</feature>
<gene>
    <name evidence="8" type="ORF">BIW11_05237</name>
</gene>
<dbReference type="Proteomes" id="UP000192247">
    <property type="component" value="Unassembled WGS sequence"/>
</dbReference>
<feature type="region of interest" description="Disordered" evidence="6">
    <location>
        <begin position="236"/>
        <end position="611"/>
    </location>
</feature>
<dbReference type="SUPFAM" id="SSF56112">
    <property type="entry name" value="Protein kinase-like (PK-like)"/>
    <property type="match status" value="1"/>
</dbReference>
<feature type="coiled-coil region" evidence="5">
    <location>
        <begin position="1105"/>
        <end position="1158"/>
    </location>
</feature>
<evidence type="ECO:0000313" key="9">
    <source>
        <dbReference type="Proteomes" id="UP000192247"/>
    </source>
</evidence>
<dbReference type="PROSITE" id="PS50011">
    <property type="entry name" value="PROTEIN_KINASE_DOM"/>
    <property type="match status" value="1"/>
</dbReference>
<dbReference type="InterPro" id="IPR051585">
    <property type="entry name" value="STE20_Ser/Thr_Kinases"/>
</dbReference>
<dbReference type="STRING" id="418985.A0A1V9Y3A2"/>
<dbReference type="SMART" id="SM00220">
    <property type="entry name" value="S_TKc"/>
    <property type="match status" value="1"/>
</dbReference>
<dbReference type="InParanoid" id="A0A1V9Y3A2"/>
<reference evidence="8 9" key="1">
    <citation type="journal article" date="2017" name="Gigascience">
        <title>Draft genome of the honey bee ectoparasitic mite, Tropilaelaps mercedesae, is shaped by the parasitic life history.</title>
        <authorList>
            <person name="Dong X."/>
            <person name="Armstrong S.D."/>
            <person name="Xia D."/>
            <person name="Makepeace B.L."/>
            <person name="Darby A.C."/>
            <person name="Kadowaki T."/>
        </authorList>
    </citation>
    <scope>NUCLEOTIDE SEQUENCE [LARGE SCALE GENOMIC DNA]</scope>
    <source>
        <strain evidence="8">Wuxi-XJTLU</strain>
    </source>
</reference>
<dbReference type="InterPro" id="IPR000719">
    <property type="entry name" value="Prot_kinase_dom"/>
</dbReference>
<dbReference type="Pfam" id="PF12474">
    <property type="entry name" value="PKK"/>
    <property type="match status" value="2"/>
</dbReference>
<dbReference type="PANTHER" id="PTHR46538:SF3">
    <property type="entry name" value="PROTEIN KINASE DOMAIN-CONTAINING PROTEIN"/>
    <property type="match status" value="1"/>
</dbReference>
<feature type="compositionally biased region" description="Acidic residues" evidence="6">
    <location>
        <begin position="552"/>
        <end position="562"/>
    </location>
</feature>
<organism evidence="8 9">
    <name type="scientific">Tropilaelaps mercedesae</name>
    <dbReference type="NCBI Taxonomy" id="418985"/>
    <lineage>
        <taxon>Eukaryota</taxon>
        <taxon>Metazoa</taxon>
        <taxon>Ecdysozoa</taxon>
        <taxon>Arthropoda</taxon>
        <taxon>Chelicerata</taxon>
        <taxon>Arachnida</taxon>
        <taxon>Acari</taxon>
        <taxon>Parasitiformes</taxon>
        <taxon>Mesostigmata</taxon>
        <taxon>Gamasina</taxon>
        <taxon>Dermanyssoidea</taxon>
        <taxon>Laelapidae</taxon>
        <taxon>Tropilaelaps</taxon>
    </lineage>
</organism>
<dbReference type="InterPro" id="IPR011009">
    <property type="entry name" value="Kinase-like_dom_sf"/>
</dbReference>
<evidence type="ECO:0000256" key="5">
    <source>
        <dbReference type="SAM" id="Coils"/>
    </source>
</evidence>
<keyword evidence="3" id="KW-0808">Transferase</keyword>
<accession>A0A1V9Y3A2</accession>
<feature type="compositionally biased region" description="Basic and acidic residues" evidence="6">
    <location>
        <begin position="442"/>
        <end position="455"/>
    </location>
</feature>
<feature type="compositionally biased region" description="Polar residues" evidence="6">
    <location>
        <begin position="721"/>
        <end position="737"/>
    </location>
</feature>
<dbReference type="EMBL" id="MNPL01000274">
    <property type="protein sequence ID" value="OQR80163.1"/>
    <property type="molecule type" value="Genomic_DNA"/>
</dbReference>
<feature type="region of interest" description="Disordered" evidence="6">
    <location>
        <begin position="637"/>
        <end position="659"/>
    </location>
</feature>
<evidence type="ECO:0000256" key="4">
    <source>
        <dbReference type="ARBA" id="ARBA00022777"/>
    </source>
</evidence>
<feature type="region of interest" description="Disordered" evidence="6">
    <location>
        <begin position="707"/>
        <end position="888"/>
    </location>
</feature>
<evidence type="ECO:0000256" key="1">
    <source>
        <dbReference type="ARBA" id="ARBA00022527"/>
    </source>
</evidence>
<feature type="compositionally biased region" description="Basic and acidic residues" evidence="6">
    <location>
        <begin position="392"/>
        <end position="413"/>
    </location>
</feature>
<evidence type="ECO:0000256" key="6">
    <source>
        <dbReference type="SAM" id="MobiDB-lite"/>
    </source>
</evidence>
<feature type="compositionally biased region" description="Polar residues" evidence="6">
    <location>
        <begin position="481"/>
        <end position="494"/>
    </location>
</feature>
<dbReference type="InterPro" id="IPR022165">
    <property type="entry name" value="PKK"/>
</dbReference>
<feature type="coiled-coil region" evidence="5">
    <location>
        <begin position="1006"/>
        <end position="1037"/>
    </location>
</feature>
<evidence type="ECO:0000256" key="3">
    <source>
        <dbReference type="ARBA" id="ARBA00022679"/>
    </source>
</evidence>
<evidence type="ECO:0000256" key="2">
    <source>
        <dbReference type="ARBA" id="ARBA00022553"/>
    </source>
</evidence>
<feature type="compositionally biased region" description="Basic and acidic residues" evidence="6">
    <location>
        <begin position="347"/>
        <end position="358"/>
    </location>
</feature>
<name>A0A1V9Y3A2_9ACAR</name>
<feature type="compositionally biased region" description="Basic and acidic residues" evidence="6">
    <location>
        <begin position="497"/>
        <end position="514"/>
    </location>
</feature>
<keyword evidence="4 8" id="KW-0418">Kinase</keyword>
<feature type="non-terminal residue" evidence="8">
    <location>
        <position position="1"/>
    </location>
</feature>
<feature type="domain" description="Protein kinase" evidence="7">
    <location>
        <begin position="1"/>
        <end position="210"/>
    </location>
</feature>
<feature type="compositionally biased region" description="Polar residues" evidence="6">
    <location>
        <begin position="246"/>
        <end position="257"/>
    </location>
</feature>
<feature type="compositionally biased region" description="Basic and acidic residues" evidence="6">
    <location>
        <begin position="738"/>
        <end position="748"/>
    </location>
</feature>
<keyword evidence="5" id="KW-0175">Coiled coil</keyword>
<evidence type="ECO:0000313" key="8">
    <source>
        <dbReference type="EMBL" id="OQR80163.1"/>
    </source>
</evidence>
<comment type="caution">
    <text evidence="8">The sequence shown here is derived from an EMBL/GenBank/DDBJ whole genome shotgun (WGS) entry which is preliminary data.</text>
</comment>
<feature type="compositionally biased region" description="Low complexity" evidence="6">
    <location>
        <begin position="536"/>
        <end position="551"/>
    </location>
</feature>
<keyword evidence="2" id="KW-0597">Phosphoprotein</keyword>
<feature type="compositionally biased region" description="Polar residues" evidence="6">
    <location>
        <begin position="836"/>
        <end position="863"/>
    </location>
</feature>
<dbReference type="PROSITE" id="PS00108">
    <property type="entry name" value="PROTEIN_KINASE_ST"/>
    <property type="match status" value="1"/>
</dbReference>